<dbReference type="InterPro" id="IPR024078">
    <property type="entry name" value="LmbE-like_dom_sf"/>
</dbReference>
<proteinExistence type="predicted"/>
<reference evidence="1" key="2">
    <citation type="submission" date="2021-04" db="EMBL/GenBank/DDBJ databases">
        <authorList>
            <person name="Gilroy R."/>
        </authorList>
    </citation>
    <scope>NUCLEOTIDE SEQUENCE</scope>
    <source>
        <strain evidence="1">CHK160-9182</strain>
    </source>
</reference>
<comment type="caution">
    <text evidence="1">The sequence shown here is derived from an EMBL/GenBank/DDBJ whole genome shotgun (WGS) entry which is preliminary data.</text>
</comment>
<dbReference type="Gene3D" id="3.40.50.10320">
    <property type="entry name" value="LmbE-like"/>
    <property type="match status" value="1"/>
</dbReference>
<evidence type="ECO:0000313" key="2">
    <source>
        <dbReference type="Proteomes" id="UP000823934"/>
    </source>
</evidence>
<organism evidence="1 2">
    <name type="scientific">Candidatus Ignatzschineria merdigallinarum</name>
    <dbReference type="NCBI Taxonomy" id="2838621"/>
    <lineage>
        <taxon>Bacteria</taxon>
        <taxon>Pseudomonadati</taxon>
        <taxon>Pseudomonadota</taxon>
        <taxon>Gammaproteobacteria</taxon>
        <taxon>Cardiobacteriales</taxon>
        <taxon>Ignatzschineriaceae</taxon>
        <taxon>Ignatzschineria</taxon>
    </lineage>
</organism>
<reference evidence="1" key="1">
    <citation type="journal article" date="2021" name="PeerJ">
        <title>Extensive microbial diversity within the chicken gut microbiome revealed by metagenomics and culture.</title>
        <authorList>
            <person name="Gilroy R."/>
            <person name="Ravi A."/>
            <person name="Getino M."/>
            <person name="Pursley I."/>
            <person name="Horton D.L."/>
            <person name="Alikhan N.F."/>
            <person name="Baker D."/>
            <person name="Gharbi K."/>
            <person name="Hall N."/>
            <person name="Watson M."/>
            <person name="Adriaenssens E.M."/>
            <person name="Foster-Nyarko E."/>
            <person name="Jarju S."/>
            <person name="Secka A."/>
            <person name="Antonio M."/>
            <person name="Oren A."/>
            <person name="Chaudhuri R.R."/>
            <person name="La Ragione R."/>
            <person name="Hildebrand F."/>
            <person name="Pallen M.J."/>
        </authorList>
    </citation>
    <scope>NUCLEOTIDE SEQUENCE</scope>
    <source>
        <strain evidence="1">CHK160-9182</strain>
    </source>
</reference>
<protein>
    <submittedName>
        <fullName evidence="1">PIG-L family deacetylase</fullName>
    </submittedName>
</protein>
<evidence type="ECO:0000313" key="1">
    <source>
        <dbReference type="EMBL" id="HIW06361.1"/>
    </source>
</evidence>
<name>A0A9D1TTN7_9GAMM</name>
<dbReference type="PANTHER" id="PTHR12993:SF30">
    <property type="entry name" value="N-ACETYL-ALPHA-D-GLUCOSAMINYL L-MALATE DEACETYLASE 1"/>
    <property type="match status" value="1"/>
</dbReference>
<gene>
    <name evidence="1" type="ORF">H9889_03425</name>
</gene>
<dbReference type="GO" id="GO:0016811">
    <property type="term" value="F:hydrolase activity, acting on carbon-nitrogen (but not peptide) bonds, in linear amides"/>
    <property type="evidence" value="ECO:0007669"/>
    <property type="project" value="TreeGrafter"/>
</dbReference>
<dbReference type="Pfam" id="PF02585">
    <property type="entry name" value="PIG-L"/>
    <property type="match status" value="1"/>
</dbReference>
<sequence>MYSTHKKTHPNTKGIIAIGAHPDDIELGCGASLARLINDGYHVVAVVMTQGTAGCDDNINRHDESRNSLQSLGCQQIFHLHFEDTQTQYHIDRMIKSLEDIIFKHIPENIEIIRAYTMHDGDRHQDHRAVHKASIVACRKIPQVLGYETPSTWLNFVPQVFEEVDEYFFNVKLKALSYHQSQQHRNYMQPENLLTLAKFRGQQAGCKLSEAFVIHKMII</sequence>
<dbReference type="SUPFAM" id="SSF102588">
    <property type="entry name" value="LmbE-like"/>
    <property type="match status" value="1"/>
</dbReference>
<dbReference type="PANTHER" id="PTHR12993">
    <property type="entry name" value="N-ACETYLGLUCOSAMINYL-PHOSPHATIDYLINOSITOL DE-N-ACETYLASE-RELATED"/>
    <property type="match status" value="1"/>
</dbReference>
<dbReference type="AlphaFoldDB" id="A0A9D1TTN7"/>
<dbReference type="Proteomes" id="UP000823934">
    <property type="component" value="Unassembled WGS sequence"/>
</dbReference>
<dbReference type="InterPro" id="IPR003737">
    <property type="entry name" value="GlcNAc_PI_deacetylase-related"/>
</dbReference>
<dbReference type="EMBL" id="DXHP01000074">
    <property type="protein sequence ID" value="HIW06361.1"/>
    <property type="molecule type" value="Genomic_DNA"/>
</dbReference>
<accession>A0A9D1TTN7</accession>